<dbReference type="Pfam" id="PF00664">
    <property type="entry name" value="ABC_membrane"/>
    <property type="match status" value="1"/>
</dbReference>
<dbReference type="InterPro" id="IPR017871">
    <property type="entry name" value="ABC_transporter-like_CS"/>
</dbReference>
<dbReference type="PROSITE" id="PS00211">
    <property type="entry name" value="ABC_TRANSPORTER_1"/>
    <property type="match status" value="1"/>
</dbReference>
<keyword evidence="11" id="KW-1185">Reference proteome</keyword>
<sequence>MRFEMRFIFSFLRKYWVFALGSLVFMGIEVAVNLAQPAIMATIVDKGIVPGDMATVIRLGLWLFGIVLIGVAGGIACSLTADIAATRVARDVREKLYRSMLGLSMSREFDFSAGSLITRLTSDVTQIQTLIHMMLRMMIRAPLLAVGGLIMAMILSPALTAIMLAAIVVLGIVIAVLIRRGVPFFSLAQKTTDELNTVIRENLDGVRVVRAFVRADFEIERFKQKNTILRDVMSKASKMLGMAFPLIFLIMNLAIVLVLYAGGYLVYTGSMEVGTIIALTNYLMQILFALMMIGFFFMTFSRTQASIKRISELMDAEKEALSFSSQPALRRNKGANLSIRNISVRYNKKEEAALTDISCDIEAGQRLGIIGSTGAGKSTLLAALIRLIDPCSGEILIDGKRHTDMDIDNLRALFAVVFQRPVLFAGTIRENLMWGLPHADESALVKALTDAQAIDFVSKMPGGLDAHIEQGGTNLSGGQKQRIAIARALIRHPAILMLDDATSALDMETEAQLLQALKNYNSTVLMVAQKVTSIMDADKILVIDKGRTAGVGTHQQLIKTCDVYKEICQTQLEGIIK</sequence>
<dbReference type="InterPro" id="IPR027417">
    <property type="entry name" value="P-loop_NTPase"/>
</dbReference>
<protein>
    <submittedName>
        <fullName evidence="10">ABC transporter ATP-binding protein</fullName>
    </submittedName>
</protein>
<evidence type="ECO:0000256" key="4">
    <source>
        <dbReference type="ARBA" id="ARBA00022840"/>
    </source>
</evidence>
<feature type="transmembrane region" description="Helical" evidence="7">
    <location>
        <begin position="137"/>
        <end position="155"/>
    </location>
</feature>
<dbReference type="SUPFAM" id="SSF90123">
    <property type="entry name" value="ABC transporter transmembrane region"/>
    <property type="match status" value="1"/>
</dbReference>
<keyword evidence="3" id="KW-0547">Nucleotide-binding</keyword>
<feature type="transmembrane region" description="Helical" evidence="7">
    <location>
        <begin position="61"/>
        <end position="85"/>
    </location>
</feature>
<evidence type="ECO:0000256" key="6">
    <source>
        <dbReference type="ARBA" id="ARBA00023136"/>
    </source>
</evidence>
<dbReference type="InterPro" id="IPR003439">
    <property type="entry name" value="ABC_transporter-like_ATP-bd"/>
</dbReference>
<evidence type="ECO:0000256" key="5">
    <source>
        <dbReference type="ARBA" id="ARBA00022989"/>
    </source>
</evidence>
<dbReference type="SUPFAM" id="SSF52540">
    <property type="entry name" value="P-loop containing nucleoside triphosphate hydrolases"/>
    <property type="match status" value="1"/>
</dbReference>
<organism evidence="10 11">
    <name type="scientific">Rarispira pelagica</name>
    <dbReference type="NCBI Taxonomy" id="3141764"/>
    <lineage>
        <taxon>Bacteria</taxon>
        <taxon>Pseudomonadati</taxon>
        <taxon>Spirochaetota</taxon>
        <taxon>Spirochaetia</taxon>
        <taxon>Winmispirales</taxon>
        <taxon>Winmispiraceae</taxon>
        <taxon>Rarispira</taxon>
    </lineage>
</organism>
<dbReference type="EMBL" id="JBCHKQ010000002">
    <property type="protein sequence ID" value="MEM5948098.1"/>
    <property type="molecule type" value="Genomic_DNA"/>
</dbReference>
<evidence type="ECO:0000256" key="2">
    <source>
        <dbReference type="ARBA" id="ARBA00022692"/>
    </source>
</evidence>
<dbReference type="Gene3D" id="1.20.1560.10">
    <property type="entry name" value="ABC transporter type 1, transmembrane domain"/>
    <property type="match status" value="1"/>
</dbReference>
<dbReference type="InterPro" id="IPR003593">
    <property type="entry name" value="AAA+_ATPase"/>
</dbReference>
<evidence type="ECO:0000256" key="1">
    <source>
        <dbReference type="ARBA" id="ARBA00004651"/>
    </source>
</evidence>
<keyword evidence="5 7" id="KW-1133">Transmembrane helix</keyword>
<dbReference type="RefSeq" id="WP_420069544.1">
    <property type="nucleotide sequence ID" value="NZ_JBCHKQ010000002.1"/>
</dbReference>
<dbReference type="Proteomes" id="UP001466331">
    <property type="component" value="Unassembled WGS sequence"/>
</dbReference>
<feature type="domain" description="ABC transmembrane type-1" evidence="9">
    <location>
        <begin position="20"/>
        <end position="302"/>
    </location>
</feature>
<feature type="domain" description="ABC transporter" evidence="8">
    <location>
        <begin position="339"/>
        <end position="570"/>
    </location>
</feature>
<evidence type="ECO:0000256" key="7">
    <source>
        <dbReference type="SAM" id="Phobius"/>
    </source>
</evidence>
<feature type="transmembrane region" description="Helical" evidence="7">
    <location>
        <begin position="239"/>
        <end position="262"/>
    </location>
</feature>
<dbReference type="InterPro" id="IPR036640">
    <property type="entry name" value="ABC1_TM_sf"/>
</dbReference>
<dbReference type="InterPro" id="IPR011527">
    <property type="entry name" value="ABC1_TM_dom"/>
</dbReference>
<evidence type="ECO:0000313" key="11">
    <source>
        <dbReference type="Proteomes" id="UP001466331"/>
    </source>
</evidence>
<accession>A0ABU9UBQ3</accession>
<gene>
    <name evidence="10" type="ORF">WKV44_06050</name>
</gene>
<keyword evidence="2 7" id="KW-0812">Transmembrane</keyword>
<keyword evidence="6 7" id="KW-0472">Membrane</keyword>
<evidence type="ECO:0000259" key="9">
    <source>
        <dbReference type="PROSITE" id="PS50929"/>
    </source>
</evidence>
<dbReference type="PANTHER" id="PTHR43394">
    <property type="entry name" value="ATP-DEPENDENT PERMEASE MDL1, MITOCHONDRIAL"/>
    <property type="match status" value="1"/>
</dbReference>
<dbReference type="CDD" id="cd18548">
    <property type="entry name" value="ABC_6TM_Tm287_like"/>
    <property type="match status" value="1"/>
</dbReference>
<dbReference type="GO" id="GO:0005524">
    <property type="term" value="F:ATP binding"/>
    <property type="evidence" value="ECO:0007669"/>
    <property type="project" value="UniProtKB-KW"/>
</dbReference>
<dbReference type="PANTHER" id="PTHR43394:SF1">
    <property type="entry name" value="ATP-BINDING CASSETTE SUB-FAMILY B MEMBER 10, MITOCHONDRIAL"/>
    <property type="match status" value="1"/>
</dbReference>
<dbReference type="Pfam" id="PF00005">
    <property type="entry name" value="ABC_tran"/>
    <property type="match status" value="1"/>
</dbReference>
<dbReference type="InterPro" id="IPR039421">
    <property type="entry name" value="Type_1_exporter"/>
</dbReference>
<feature type="transmembrane region" description="Helical" evidence="7">
    <location>
        <begin position="282"/>
        <end position="300"/>
    </location>
</feature>
<dbReference type="Gene3D" id="3.40.50.300">
    <property type="entry name" value="P-loop containing nucleotide triphosphate hydrolases"/>
    <property type="match status" value="1"/>
</dbReference>
<dbReference type="PROSITE" id="PS50929">
    <property type="entry name" value="ABC_TM1F"/>
    <property type="match status" value="1"/>
</dbReference>
<comment type="caution">
    <text evidence="10">The sequence shown here is derived from an EMBL/GenBank/DDBJ whole genome shotgun (WGS) entry which is preliminary data.</text>
</comment>
<evidence type="ECO:0000313" key="10">
    <source>
        <dbReference type="EMBL" id="MEM5948098.1"/>
    </source>
</evidence>
<keyword evidence="4 10" id="KW-0067">ATP-binding</keyword>
<evidence type="ECO:0000259" key="8">
    <source>
        <dbReference type="PROSITE" id="PS50893"/>
    </source>
</evidence>
<reference evidence="10 11" key="1">
    <citation type="submission" date="2024-03" db="EMBL/GenBank/DDBJ databases">
        <title>Ignisphaera cupida sp. nov., a hyperthermophilic hydrolytic archaeon from a hot spring of Kamchatka, and proposal of Ignisphaeraceae fam. nov.</title>
        <authorList>
            <person name="Podosokorskaya O.A."/>
            <person name="Elcheninov A.G."/>
            <person name="Maltseva A.I."/>
            <person name="Zayulina K.S."/>
            <person name="Novikov A."/>
            <person name="Merkel A.Y."/>
        </authorList>
    </citation>
    <scope>NUCLEOTIDE SEQUENCE [LARGE SCALE GENOMIC DNA]</scope>
    <source>
        <strain evidence="10 11">38H-sp</strain>
    </source>
</reference>
<comment type="subcellular location">
    <subcellularLocation>
        <location evidence="1">Cell membrane</location>
        <topology evidence="1">Multi-pass membrane protein</topology>
    </subcellularLocation>
</comment>
<evidence type="ECO:0000256" key="3">
    <source>
        <dbReference type="ARBA" id="ARBA00022741"/>
    </source>
</evidence>
<dbReference type="PROSITE" id="PS50893">
    <property type="entry name" value="ABC_TRANSPORTER_2"/>
    <property type="match status" value="1"/>
</dbReference>
<proteinExistence type="predicted"/>
<name>A0ABU9UBQ3_9SPIR</name>
<dbReference type="SMART" id="SM00382">
    <property type="entry name" value="AAA"/>
    <property type="match status" value="1"/>
</dbReference>